<gene>
    <name evidence="1" type="ORF">AB0I48_34100</name>
</gene>
<reference evidence="1 2" key="1">
    <citation type="submission" date="2024-06" db="EMBL/GenBank/DDBJ databases">
        <title>The Natural Products Discovery Center: Release of the First 8490 Sequenced Strains for Exploring Actinobacteria Biosynthetic Diversity.</title>
        <authorList>
            <person name="Kalkreuter E."/>
            <person name="Kautsar S.A."/>
            <person name="Yang D."/>
            <person name="Bader C.D."/>
            <person name="Teijaro C.N."/>
            <person name="Fluegel L."/>
            <person name="Davis C.M."/>
            <person name="Simpson J.R."/>
            <person name="Lauterbach L."/>
            <person name="Steele A.D."/>
            <person name="Gui C."/>
            <person name="Meng S."/>
            <person name="Li G."/>
            <person name="Viehrig K."/>
            <person name="Ye F."/>
            <person name="Su P."/>
            <person name="Kiefer A.F."/>
            <person name="Nichols A."/>
            <person name="Cepeda A.J."/>
            <person name="Yan W."/>
            <person name="Fan B."/>
            <person name="Jiang Y."/>
            <person name="Adhikari A."/>
            <person name="Zheng C.-J."/>
            <person name="Schuster L."/>
            <person name="Cowan T.M."/>
            <person name="Smanski M.J."/>
            <person name="Chevrette M.G."/>
            <person name="De Carvalho L.P.S."/>
            <person name="Shen B."/>
        </authorList>
    </citation>
    <scope>NUCLEOTIDE SEQUENCE [LARGE SCALE GENOMIC DNA]</scope>
    <source>
        <strain evidence="1 2">NPDC050403</strain>
    </source>
</reference>
<dbReference type="Proteomes" id="UP001551695">
    <property type="component" value="Unassembled WGS sequence"/>
</dbReference>
<evidence type="ECO:0000313" key="2">
    <source>
        <dbReference type="Proteomes" id="UP001551695"/>
    </source>
</evidence>
<sequence length="103" mass="11195">MPSHTPDYRELVSAAFEGEAVEGGVDVAALRRIRAGEFGEWLTALDRSGLFGADALARIAEQWRADPTVLLDALLAGADTVTTRRTRAEWAALDRPESRSRLG</sequence>
<proteinExistence type="predicted"/>
<evidence type="ECO:0000313" key="1">
    <source>
        <dbReference type="EMBL" id="MEV0712599.1"/>
    </source>
</evidence>
<name>A0ABV3G4I0_9NOCA</name>
<dbReference type="RefSeq" id="WP_357789720.1">
    <property type="nucleotide sequence ID" value="NZ_JBFAKC010000023.1"/>
</dbReference>
<dbReference type="EMBL" id="JBFAKC010000023">
    <property type="protein sequence ID" value="MEV0712599.1"/>
    <property type="molecule type" value="Genomic_DNA"/>
</dbReference>
<comment type="caution">
    <text evidence="1">The sequence shown here is derived from an EMBL/GenBank/DDBJ whole genome shotgun (WGS) entry which is preliminary data.</text>
</comment>
<protein>
    <submittedName>
        <fullName evidence="1">Uncharacterized protein</fullName>
    </submittedName>
</protein>
<accession>A0ABV3G4I0</accession>
<organism evidence="1 2">
    <name type="scientific">Nocardia aurea</name>
    <dbReference type="NCBI Taxonomy" id="2144174"/>
    <lineage>
        <taxon>Bacteria</taxon>
        <taxon>Bacillati</taxon>
        <taxon>Actinomycetota</taxon>
        <taxon>Actinomycetes</taxon>
        <taxon>Mycobacteriales</taxon>
        <taxon>Nocardiaceae</taxon>
        <taxon>Nocardia</taxon>
    </lineage>
</organism>
<keyword evidence="2" id="KW-1185">Reference proteome</keyword>